<gene>
    <name evidence="2" type="ORF">SAMN05216600_111146</name>
</gene>
<reference evidence="2 3" key="1">
    <citation type="submission" date="2016-10" db="EMBL/GenBank/DDBJ databases">
        <authorList>
            <person name="Varghese N."/>
            <person name="Submissions S."/>
        </authorList>
    </citation>
    <scope>NUCLEOTIDE SEQUENCE [LARGE SCALE GENOMIC DNA]</scope>
    <source>
        <strain evidence="2 3">CIP 109853</strain>
    </source>
</reference>
<organism evidence="2 3">
    <name type="scientific">Pseudomonas cuatrocienegasensis</name>
    <dbReference type="NCBI Taxonomy" id="543360"/>
    <lineage>
        <taxon>Bacteria</taxon>
        <taxon>Pseudomonadati</taxon>
        <taxon>Pseudomonadota</taxon>
        <taxon>Gammaproteobacteria</taxon>
        <taxon>Pseudomonadales</taxon>
        <taxon>Pseudomonadaceae</taxon>
        <taxon>Pseudomonas</taxon>
    </lineage>
</organism>
<dbReference type="InterPro" id="IPR052553">
    <property type="entry name" value="CbiG_hydrolase"/>
</dbReference>
<name>A0ABY1BI11_9PSED</name>
<keyword evidence="2" id="KW-0378">Hydrolase</keyword>
<dbReference type="Pfam" id="PF01890">
    <property type="entry name" value="CbiG_C"/>
    <property type="match status" value="1"/>
</dbReference>
<dbReference type="EMBL" id="FOFP01000011">
    <property type="protein sequence ID" value="SEQ90589.1"/>
    <property type="molecule type" value="Genomic_DNA"/>
</dbReference>
<proteinExistence type="predicted"/>
<evidence type="ECO:0000313" key="2">
    <source>
        <dbReference type="EMBL" id="SEQ90589.1"/>
    </source>
</evidence>
<dbReference type="Gene3D" id="3.30.420.180">
    <property type="entry name" value="CobE/GbiG C-terminal domain"/>
    <property type="match status" value="1"/>
</dbReference>
<protein>
    <submittedName>
        <fullName evidence="2">Cobalt-precorrin 5A hydrolase</fullName>
    </submittedName>
</protein>
<feature type="domain" description="CobE/GbiG C-terminal" evidence="1">
    <location>
        <begin position="15"/>
        <end position="138"/>
    </location>
</feature>
<accession>A0ABY1BI11</accession>
<dbReference type="GO" id="GO:0016787">
    <property type="term" value="F:hydrolase activity"/>
    <property type="evidence" value="ECO:0007669"/>
    <property type="project" value="UniProtKB-KW"/>
</dbReference>
<dbReference type="InterPro" id="IPR002750">
    <property type="entry name" value="CobE/GbiG_C"/>
</dbReference>
<keyword evidence="3" id="KW-1185">Reference proteome</keyword>
<comment type="caution">
    <text evidence="2">The sequence shown here is derived from an EMBL/GenBank/DDBJ whole genome shotgun (WGS) entry which is preliminary data.</text>
</comment>
<dbReference type="InterPro" id="IPR036518">
    <property type="entry name" value="CobE/GbiG_C_sf"/>
</dbReference>
<evidence type="ECO:0000313" key="3">
    <source>
        <dbReference type="Proteomes" id="UP000198512"/>
    </source>
</evidence>
<evidence type="ECO:0000259" key="1">
    <source>
        <dbReference type="Pfam" id="PF01890"/>
    </source>
</evidence>
<dbReference type="Proteomes" id="UP000198512">
    <property type="component" value="Unassembled WGS sequence"/>
</dbReference>
<dbReference type="RefSeq" id="WP_069519406.1">
    <property type="nucleotide sequence ID" value="NZ_FOFP01000011.1"/>
</dbReference>
<dbReference type="SUPFAM" id="SSF159664">
    <property type="entry name" value="CobE/GbiG C-terminal domain-like"/>
    <property type="match status" value="1"/>
</dbReference>
<dbReference type="PANTHER" id="PTHR37477:SF1">
    <property type="entry name" value="COBALT-PRECORRIN-5A HYDROLASE"/>
    <property type="match status" value="1"/>
</dbReference>
<sequence length="146" mass="15039">MPSPTVPLAAPARQVVAGLGCRRDCGLDELSTLLEETLAAQQLTVDNLVGLASIEHKREEAGLLALADRLGLPLTCFSPDELTPFQAHVHGAALTLSTTGSPAVAEPCALALATRLGGCEARLLGGKTRSASATCALALITRKDTQ</sequence>
<dbReference type="PANTHER" id="PTHR37477">
    <property type="entry name" value="COBALT-PRECORRIN-5A HYDROLASE"/>
    <property type="match status" value="1"/>
</dbReference>